<feature type="non-terminal residue" evidence="2">
    <location>
        <position position="163"/>
    </location>
</feature>
<evidence type="ECO:0000313" key="3">
    <source>
        <dbReference type="Proteomes" id="UP000714915"/>
    </source>
</evidence>
<name>A0A955LAH9_9BACT</name>
<protein>
    <submittedName>
        <fullName evidence="2">Uncharacterized protein</fullName>
    </submittedName>
</protein>
<evidence type="ECO:0000313" key="2">
    <source>
        <dbReference type="EMBL" id="MCA9386523.1"/>
    </source>
</evidence>
<feature type="transmembrane region" description="Helical" evidence="1">
    <location>
        <begin position="6"/>
        <end position="23"/>
    </location>
</feature>
<dbReference type="AlphaFoldDB" id="A0A955LAH9"/>
<feature type="transmembrane region" description="Helical" evidence="1">
    <location>
        <begin position="89"/>
        <end position="110"/>
    </location>
</feature>
<proteinExistence type="predicted"/>
<organism evidence="2 3">
    <name type="scientific">Candidatus Dojkabacteria bacterium</name>
    <dbReference type="NCBI Taxonomy" id="2099670"/>
    <lineage>
        <taxon>Bacteria</taxon>
        <taxon>Candidatus Dojkabacteria</taxon>
    </lineage>
</organism>
<reference evidence="2" key="1">
    <citation type="submission" date="2020-04" db="EMBL/GenBank/DDBJ databases">
        <authorList>
            <person name="Zhang T."/>
        </authorList>
    </citation>
    <scope>NUCLEOTIDE SEQUENCE</scope>
    <source>
        <strain evidence="2">HKST-UBA09</strain>
    </source>
</reference>
<keyword evidence="1" id="KW-0472">Membrane</keyword>
<dbReference type="EMBL" id="JAGQLF010000004">
    <property type="protein sequence ID" value="MCA9386523.1"/>
    <property type="molecule type" value="Genomic_DNA"/>
</dbReference>
<keyword evidence="1" id="KW-0812">Transmembrane</keyword>
<keyword evidence="1" id="KW-1133">Transmembrane helix</keyword>
<reference evidence="2" key="2">
    <citation type="journal article" date="2021" name="Microbiome">
        <title>Successional dynamics and alternative stable states in a saline activated sludge microbial community over 9 years.</title>
        <authorList>
            <person name="Wang Y."/>
            <person name="Ye J."/>
            <person name="Ju F."/>
            <person name="Liu L."/>
            <person name="Boyd J.A."/>
            <person name="Deng Y."/>
            <person name="Parks D.H."/>
            <person name="Jiang X."/>
            <person name="Yin X."/>
            <person name="Woodcroft B.J."/>
            <person name="Tyson G.W."/>
            <person name="Hugenholtz P."/>
            <person name="Polz M.F."/>
            <person name="Zhang T."/>
        </authorList>
    </citation>
    <scope>NUCLEOTIDE SEQUENCE</scope>
    <source>
        <strain evidence="2">HKST-UBA09</strain>
    </source>
</reference>
<feature type="transmembrane region" description="Helical" evidence="1">
    <location>
        <begin position="30"/>
        <end position="51"/>
    </location>
</feature>
<dbReference type="Proteomes" id="UP000714915">
    <property type="component" value="Unassembled WGS sequence"/>
</dbReference>
<feature type="transmembrane region" description="Helical" evidence="1">
    <location>
        <begin position="57"/>
        <end position="77"/>
    </location>
</feature>
<accession>A0A955LAH9</accession>
<gene>
    <name evidence="2" type="ORF">KC669_00645</name>
</gene>
<comment type="caution">
    <text evidence="2">The sequence shown here is derived from an EMBL/GenBank/DDBJ whole genome shotgun (WGS) entry which is preliminary data.</text>
</comment>
<feature type="transmembrane region" description="Helical" evidence="1">
    <location>
        <begin position="130"/>
        <end position="153"/>
    </location>
</feature>
<sequence>MIYEYRPLIIAAIEIAIIFFVLSRGVRFKNLIASIILFLAIYQIGESLIVLTDYDLTGLKIAYFATTLLPGLGLILVEKLAKEEHFGKYVFGVGLVLSILFVLIPEPVYFHENINCILKVTSANNAGTFYYTWVAYYLGSLALTIIYILVLIWKAETSKERYD</sequence>
<evidence type="ECO:0000256" key="1">
    <source>
        <dbReference type="SAM" id="Phobius"/>
    </source>
</evidence>